<dbReference type="EMBL" id="CP010525">
    <property type="protein sequence ID" value="AJO22514.1"/>
    <property type="molecule type" value="Genomic_DNA"/>
</dbReference>
<reference evidence="2" key="1">
    <citation type="submission" date="2015-01" db="EMBL/GenBank/DDBJ databases">
        <title>Comparative genome analysis of Bacillus coagulans HM-08, Clostridium butyricum HM-68, Bacillus subtilis HM-66 and Bacillus paralicheniformis BL-09.</title>
        <authorList>
            <person name="Zhang H."/>
        </authorList>
    </citation>
    <scope>NUCLEOTIDE SEQUENCE [LARGE SCALE GENOMIC DNA]</scope>
    <source>
        <strain evidence="2">HM-08</strain>
    </source>
</reference>
<evidence type="ECO:0000313" key="1">
    <source>
        <dbReference type="EMBL" id="AJO22514.1"/>
    </source>
</evidence>
<name>A0AAN0WBZ5_HEYCO</name>
<evidence type="ECO:0000313" key="2">
    <source>
        <dbReference type="Proteomes" id="UP000032024"/>
    </source>
</evidence>
<dbReference type="AlphaFoldDB" id="A0AAN0WBZ5"/>
<accession>A0AAN0WBZ5</accession>
<dbReference type="Proteomes" id="UP000032024">
    <property type="component" value="Chromosome"/>
</dbReference>
<sequence length="41" mass="4773">MASTSSYTILLIYAYKSNTLSRALKYQARQIKRKHVPAVYH</sequence>
<keyword evidence="2" id="KW-1185">Reference proteome</keyword>
<organism evidence="1 2">
    <name type="scientific">Heyndrickxia coagulans</name>
    <name type="common">Weizmannia coagulans</name>
    <dbReference type="NCBI Taxonomy" id="1398"/>
    <lineage>
        <taxon>Bacteria</taxon>
        <taxon>Bacillati</taxon>
        <taxon>Bacillota</taxon>
        <taxon>Bacilli</taxon>
        <taxon>Bacillales</taxon>
        <taxon>Bacillaceae</taxon>
        <taxon>Heyndrickxia</taxon>
    </lineage>
</organism>
<proteinExistence type="predicted"/>
<gene>
    <name evidence="1" type="ORF">SB48_HM08orf02719</name>
</gene>
<protein>
    <submittedName>
        <fullName evidence="1">Uncharacterized protein</fullName>
    </submittedName>
</protein>